<dbReference type="PANTHER" id="PTHR48228">
    <property type="entry name" value="SUCCINYL-COA--D-CITRAMALATE COA-TRANSFERASE"/>
    <property type="match status" value="1"/>
</dbReference>
<evidence type="ECO:0000256" key="1">
    <source>
        <dbReference type="ARBA" id="ARBA00022679"/>
    </source>
</evidence>
<evidence type="ECO:0000313" key="2">
    <source>
        <dbReference type="EMBL" id="RZS84386.1"/>
    </source>
</evidence>
<dbReference type="InterPro" id="IPR003673">
    <property type="entry name" value="CoA-Trfase_fam_III"/>
</dbReference>
<dbReference type="Proteomes" id="UP000292445">
    <property type="component" value="Unassembled WGS sequence"/>
</dbReference>
<gene>
    <name evidence="2" type="ORF">EV675_0403</name>
</gene>
<dbReference type="Gene3D" id="3.30.1540.10">
    <property type="entry name" value="formyl-coa transferase, domain 3"/>
    <property type="match status" value="1"/>
</dbReference>
<dbReference type="Gene3D" id="3.40.50.10540">
    <property type="entry name" value="Crotonobetainyl-coa:carnitine coa-transferase, domain 1"/>
    <property type="match status" value="1"/>
</dbReference>
<dbReference type="SUPFAM" id="SSF89796">
    <property type="entry name" value="CoA-transferase family III (CaiB/BaiF)"/>
    <property type="match status" value="1"/>
</dbReference>
<dbReference type="Pfam" id="PF02515">
    <property type="entry name" value="CoA_transf_3"/>
    <property type="match status" value="1"/>
</dbReference>
<dbReference type="OrthoDB" id="5294844at2"/>
<dbReference type="InterPro" id="IPR044855">
    <property type="entry name" value="CoA-Trfase_III_dom3_sf"/>
</dbReference>
<dbReference type="AlphaFoldDB" id="A0A4Q7NHP2"/>
<reference evidence="2 3" key="1">
    <citation type="submission" date="2019-02" db="EMBL/GenBank/DDBJ databases">
        <title>Genomic Encyclopedia of Type Strains, Phase IV (KMG-IV): sequencing the most valuable type-strain genomes for metagenomic binning, comparative biology and taxonomic classification.</title>
        <authorList>
            <person name="Goeker M."/>
        </authorList>
    </citation>
    <scope>NUCLEOTIDE SEQUENCE [LARGE SCALE GENOMIC DNA]</scope>
    <source>
        <strain evidence="2 3">K24</strain>
    </source>
</reference>
<sequence length="404" mass="43187">MSRGSIFDGIKVADFTWAAAGPIITKQLADNGATVIKIESTRHPDSVRLGGPFKDGVRGINRSGFFADFNSSKLGIAIDMNHARAAEVVLPLVKWADVVADSFRPRVMDKWGFGYRRLSEVNPSVIMVSSSLYGDTGPWSTHPGFGAQGQAIAGFHGLTGWPDRPPAVPKGAYTDSVSPRFGMTALAAALIHRERTGQGQHIELAQVDTGVMFLSAEIVKLQAGGGETVRAGNADPRALLHAVLPCQGEDRWIAVEVWTHEQWHACMDMLASRGKPSAVLADPAAARHAPEAVERAVGELTAHWDAFELMGALRRAGVPAGACLRGGDLLADPVLRERGHFWPLAHPEMGTLDYNGPAYRFEHTPSHLTRAAPCLGADTDDVLGQVLGFASAKIGELRDCGVLA</sequence>
<proteinExistence type="predicted"/>
<keyword evidence="1 2" id="KW-0808">Transferase</keyword>
<dbReference type="InterPro" id="IPR050509">
    <property type="entry name" value="CoA-transferase_III"/>
</dbReference>
<evidence type="ECO:0000313" key="3">
    <source>
        <dbReference type="Proteomes" id="UP000292445"/>
    </source>
</evidence>
<name>A0A4Q7NHP2_9BURK</name>
<dbReference type="GO" id="GO:0016740">
    <property type="term" value="F:transferase activity"/>
    <property type="evidence" value="ECO:0007669"/>
    <property type="project" value="UniProtKB-KW"/>
</dbReference>
<comment type="caution">
    <text evidence="2">The sequence shown here is derived from an EMBL/GenBank/DDBJ whole genome shotgun (WGS) entry which is preliminary data.</text>
</comment>
<dbReference type="InterPro" id="IPR023606">
    <property type="entry name" value="CoA-Trfase_III_dom_1_sf"/>
</dbReference>
<accession>A0A4Q7NHP2</accession>
<dbReference type="EMBL" id="SGXC01000001">
    <property type="protein sequence ID" value="RZS84386.1"/>
    <property type="molecule type" value="Genomic_DNA"/>
</dbReference>
<dbReference type="PANTHER" id="PTHR48228:SF6">
    <property type="entry name" value="L-CARNITINE COA-TRANSFERASE"/>
    <property type="match status" value="1"/>
</dbReference>
<keyword evidence="3" id="KW-1185">Reference proteome</keyword>
<protein>
    <submittedName>
        <fullName evidence="2">Benzylsuccinate CoA-transferase BbsF subunit</fullName>
    </submittedName>
</protein>
<dbReference type="RefSeq" id="WP_130355757.1">
    <property type="nucleotide sequence ID" value="NZ_SGXC01000001.1"/>
</dbReference>
<organism evidence="2 3">
    <name type="scientific">Pigmentiphaga kullae</name>
    <dbReference type="NCBI Taxonomy" id="151784"/>
    <lineage>
        <taxon>Bacteria</taxon>
        <taxon>Pseudomonadati</taxon>
        <taxon>Pseudomonadota</taxon>
        <taxon>Betaproteobacteria</taxon>
        <taxon>Burkholderiales</taxon>
        <taxon>Alcaligenaceae</taxon>
        <taxon>Pigmentiphaga</taxon>
    </lineage>
</organism>